<keyword evidence="6" id="KW-0325">Glycoprotein</keyword>
<dbReference type="PANTHER" id="PTHR11802">
    <property type="entry name" value="SERINE PROTEASE FAMILY S10 SERINE CARBOXYPEPTIDASE"/>
    <property type="match status" value="1"/>
</dbReference>
<evidence type="ECO:0000256" key="3">
    <source>
        <dbReference type="ARBA" id="ARBA00022670"/>
    </source>
</evidence>
<dbReference type="PROSITE" id="PS00560">
    <property type="entry name" value="CARBOXYPEPT_SER_HIS"/>
    <property type="match status" value="1"/>
</dbReference>
<keyword evidence="5" id="KW-0378">Hydrolase</keyword>
<name>A0A7S4HSQ4_9STRA</name>
<organism evidence="7">
    <name type="scientific">Odontella aurita</name>
    <dbReference type="NCBI Taxonomy" id="265563"/>
    <lineage>
        <taxon>Eukaryota</taxon>
        <taxon>Sar</taxon>
        <taxon>Stramenopiles</taxon>
        <taxon>Ochrophyta</taxon>
        <taxon>Bacillariophyta</taxon>
        <taxon>Mediophyceae</taxon>
        <taxon>Biddulphiophycidae</taxon>
        <taxon>Eupodiscales</taxon>
        <taxon>Odontellaceae</taxon>
        <taxon>Odontella</taxon>
    </lineage>
</organism>
<gene>
    <name evidence="7" type="ORF">OAUR00152_LOCUS3561</name>
</gene>
<sequence>MRRPLYFSGESHAGHYIPSMMDYILAREAQPNRSNPQDGGGGGGGNGEPLRVLTDLRGAAIGNGWTDPYHQYAAARAAYGHGLIGLSQQSHLDELEEQCLKDLDDGKYRSGVCFRLLDDITRVSHGDSSGTVACKYDVSKYLPRGQRGLFPPGHKLIEAYLGGGNPPHAGRWDVGDYKAQVLSAIHASESADAGQRFRDCTDPPYRALAHQDGLGVVNEVSRILDFDGGGGGGTKSHGPVRLLFFNGMNDLVCNHVGNEVALQKLPWSRSGEWTVAPRYAWRLGDDNNVPPVGFIQETGNLSFLKIPNAGHMVPMDQPVVALEMIRTFIYGRSFKSSKQNMEGSNPAEKSC</sequence>
<dbReference type="SUPFAM" id="SSF53474">
    <property type="entry name" value="alpha/beta-Hydrolases"/>
    <property type="match status" value="1"/>
</dbReference>
<dbReference type="PANTHER" id="PTHR11802:SF3">
    <property type="entry name" value="RETINOID-INDUCIBLE SERINE CARBOXYPEPTIDASE"/>
    <property type="match status" value="1"/>
</dbReference>
<dbReference type="Pfam" id="PF00450">
    <property type="entry name" value="Peptidase_S10"/>
    <property type="match status" value="1"/>
</dbReference>
<evidence type="ECO:0000256" key="6">
    <source>
        <dbReference type="ARBA" id="ARBA00023180"/>
    </source>
</evidence>
<dbReference type="InterPro" id="IPR001563">
    <property type="entry name" value="Peptidase_S10"/>
</dbReference>
<accession>A0A7S4HSQ4</accession>
<evidence type="ECO:0000256" key="5">
    <source>
        <dbReference type="ARBA" id="ARBA00022801"/>
    </source>
</evidence>
<comment type="similarity">
    <text evidence="1">Belongs to the peptidase S10 family.</text>
</comment>
<keyword evidence="3" id="KW-0645">Protease</keyword>
<evidence type="ECO:0000256" key="1">
    <source>
        <dbReference type="ARBA" id="ARBA00009431"/>
    </source>
</evidence>
<proteinExistence type="inferred from homology"/>
<dbReference type="InterPro" id="IPR029058">
    <property type="entry name" value="AB_hydrolase_fold"/>
</dbReference>
<evidence type="ECO:0000256" key="2">
    <source>
        <dbReference type="ARBA" id="ARBA00022645"/>
    </source>
</evidence>
<dbReference type="AlphaFoldDB" id="A0A7S4HSQ4"/>
<dbReference type="GO" id="GO:0004185">
    <property type="term" value="F:serine-type carboxypeptidase activity"/>
    <property type="evidence" value="ECO:0007669"/>
    <property type="project" value="InterPro"/>
</dbReference>
<reference evidence="7" key="1">
    <citation type="submission" date="2021-01" db="EMBL/GenBank/DDBJ databases">
        <authorList>
            <person name="Corre E."/>
            <person name="Pelletier E."/>
            <person name="Niang G."/>
            <person name="Scheremetjew M."/>
            <person name="Finn R."/>
            <person name="Kale V."/>
            <person name="Holt S."/>
            <person name="Cochrane G."/>
            <person name="Meng A."/>
            <person name="Brown T."/>
            <person name="Cohen L."/>
        </authorList>
    </citation>
    <scope>NUCLEOTIDE SEQUENCE</scope>
    <source>
        <strain evidence="7">Isolate 1302-5</strain>
    </source>
</reference>
<evidence type="ECO:0000313" key="7">
    <source>
        <dbReference type="EMBL" id="CAE2208310.1"/>
    </source>
</evidence>
<dbReference type="InterPro" id="IPR033124">
    <property type="entry name" value="Ser_caboxypep_his_AS"/>
</dbReference>
<protein>
    <recommendedName>
        <fullName evidence="8">Carboxypeptidase</fullName>
    </recommendedName>
</protein>
<keyword evidence="2" id="KW-0121">Carboxypeptidase</keyword>
<evidence type="ECO:0000256" key="4">
    <source>
        <dbReference type="ARBA" id="ARBA00022729"/>
    </source>
</evidence>
<dbReference type="EMBL" id="HBKQ01005124">
    <property type="protein sequence ID" value="CAE2208310.1"/>
    <property type="molecule type" value="Transcribed_RNA"/>
</dbReference>
<dbReference type="GO" id="GO:0006508">
    <property type="term" value="P:proteolysis"/>
    <property type="evidence" value="ECO:0007669"/>
    <property type="project" value="UniProtKB-KW"/>
</dbReference>
<dbReference type="Gene3D" id="3.40.50.1820">
    <property type="entry name" value="alpha/beta hydrolase"/>
    <property type="match status" value="1"/>
</dbReference>
<keyword evidence="4" id="KW-0732">Signal</keyword>
<evidence type="ECO:0008006" key="8">
    <source>
        <dbReference type="Google" id="ProtNLM"/>
    </source>
</evidence>